<dbReference type="AlphaFoldDB" id="A0A3S0W780"/>
<dbReference type="RefSeq" id="WP_126947591.1">
    <property type="nucleotide sequence ID" value="NZ_RZHG01000019.1"/>
</dbReference>
<protein>
    <submittedName>
        <fullName evidence="1">Asp/Glu/hydantoin racemase</fullName>
    </submittedName>
</protein>
<reference evidence="1 2" key="1">
    <citation type="submission" date="2018-12" db="EMBL/GenBank/DDBJ databases">
        <title>three novel Halomonas strain isolated from plants.</title>
        <authorList>
            <person name="Sun C."/>
        </authorList>
    </citation>
    <scope>NUCLEOTIDE SEQUENCE [LARGE SCALE GENOMIC DNA]</scope>
    <source>
        <strain evidence="1 2">DSM 19434</strain>
    </source>
</reference>
<dbReference type="PIRSF" id="PIRSF015736">
    <property type="entry name" value="MI"/>
    <property type="match status" value="1"/>
</dbReference>
<dbReference type="Proteomes" id="UP000287336">
    <property type="component" value="Unassembled WGS sequence"/>
</dbReference>
<evidence type="ECO:0000313" key="2">
    <source>
        <dbReference type="Proteomes" id="UP000287336"/>
    </source>
</evidence>
<comment type="caution">
    <text evidence="1">The sequence shown here is derived from an EMBL/GenBank/DDBJ whole genome shotgun (WGS) entry which is preliminary data.</text>
</comment>
<dbReference type="Pfam" id="PF17645">
    <property type="entry name" value="Amdase"/>
    <property type="match status" value="1"/>
</dbReference>
<dbReference type="Gene3D" id="3.40.50.12500">
    <property type="match status" value="1"/>
</dbReference>
<dbReference type="EMBL" id="RZHG01000019">
    <property type="protein sequence ID" value="RUR30164.1"/>
    <property type="molecule type" value="Genomic_DNA"/>
</dbReference>
<accession>A0A3S0W780</accession>
<gene>
    <name evidence="1" type="ORF">ELY33_10130</name>
</gene>
<sequence length="246" mass="26338">MTVTRRRFGVLTPSSNTALEPLTSAMVAMVPGVSAHFSRFTVTEIALSARALGQFDDSHVLAAARLLADARVDVIGWSGTSAGWLGFEHDVTLCQRISEETGISATTSMLALNEILTNYGLREFGLVTPYTDDVQKRILDNYRDAGFAVVAEDHLGISENFAYAEVTAETLTAQVRRVAKAGAPAIVVACTNLCSANLVPAWEAELGVPVLDTTATVVWKMLRMTGHTDTPVPGWGQLMEGVMAHG</sequence>
<dbReference type="InterPro" id="IPR053714">
    <property type="entry name" value="Iso_Racemase_Enz_sf"/>
</dbReference>
<keyword evidence="2" id="KW-1185">Reference proteome</keyword>
<proteinExistence type="predicted"/>
<evidence type="ECO:0000313" key="1">
    <source>
        <dbReference type="EMBL" id="RUR30164.1"/>
    </source>
</evidence>
<dbReference type="PANTHER" id="PTHR40267">
    <property type="entry name" value="BLR3294 PROTEIN"/>
    <property type="match status" value="1"/>
</dbReference>
<dbReference type="InterPro" id="IPR026286">
    <property type="entry name" value="MaiA/AMDase"/>
</dbReference>
<dbReference type="OrthoDB" id="6836758at2"/>
<dbReference type="PANTHER" id="PTHR40267:SF1">
    <property type="entry name" value="BLR3294 PROTEIN"/>
    <property type="match status" value="1"/>
</dbReference>
<organism evidence="1 2">
    <name type="scientific">Vreelandella andesensis</name>
    <dbReference type="NCBI Taxonomy" id="447567"/>
    <lineage>
        <taxon>Bacteria</taxon>
        <taxon>Pseudomonadati</taxon>
        <taxon>Pseudomonadota</taxon>
        <taxon>Gammaproteobacteria</taxon>
        <taxon>Oceanospirillales</taxon>
        <taxon>Halomonadaceae</taxon>
        <taxon>Vreelandella</taxon>
    </lineage>
</organism>
<name>A0A3S0W780_9GAMM</name>